<dbReference type="PANTHER" id="PTHR34384">
    <property type="entry name" value="L-2,3-DIAMINOPROPANOATE--CITRATE LIGASE"/>
    <property type="match status" value="1"/>
</dbReference>
<accession>A0A1K0H175</accession>
<dbReference type="GO" id="GO:0016881">
    <property type="term" value="F:acid-amino acid ligase activity"/>
    <property type="evidence" value="ECO:0007669"/>
    <property type="project" value="UniProtKB-ARBA"/>
</dbReference>
<dbReference type="Gene3D" id="1.10.510.40">
    <property type="match status" value="1"/>
</dbReference>
<comment type="similarity">
    <text evidence="2">Belongs to the IucA/IucC family.</text>
</comment>
<reference evidence="5 6" key="1">
    <citation type="submission" date="2016-09" db="EMBL/GenBank/DDBJ databases">
        <title>Couchioplanes caeruleus draft genome sequence.</title>
        <authorList>
            <person name="Sheehan J."/>
            <person name="Caffrey P."/>
        </authorList>
    </citation>
    <scope>NUCLEOTIDE SEQUENCE [LARGE SCALE GENOMIC DNA]</scope>
    <source>
        <strain evidence="5 6">DSM 43634</strain>
    </source>
</reference>
<dbReference type="Pfam" id="PF06276">
    <property type="entry name" value="FhuF"/>
    <property type="match status" value="1"/>
</dbReference>
<name>A0A1K0H175_9ACTN</name>
<evidence type="ECO:0000313" key="5">
    <source>
        <dbReference type="EMBL" id="OJF15451.1"/>
    </source>
</evidence>
<proteinExistence type="inferred from homology"/>
<dbReference type="InterPro" id="IPR007310">
    <property type="entry name" value="Aerobactin_biosyn_IucA/IucC_N"/>
</dbReference>
<dbReference type="EMBL" id="MEIA01000017">
    <property type="protein sequence ID" value="OJF15451.1"/>
    <property type="molecule type" value="Genomic_DNA"/>
</dbReference>
<feature type="domain" description="Aerobactin siderophore biosynthesis IucA/IucC N-terminal" evidence="3">
    <location>
        <begin position="128"/>
        <end position="343"/>
    </location>
</feature>
<dbReference type="Proteomes" id="UP000182486">
    <property type="component" value="Unassembled WGS sequence"/>
</dbReference>
<organism evidence="5 6">
    <name type="scientific">Couchioplanes caeruleus subsp. caeruleus</name>
    <dbReference type="NCBI Taxonomy" id="56427"/>
    <lineage>
        <taxon>Bacteria</taxon>
        <taxon>Bacillati</taxon>
        <taxon>Actinomycetota</taxon>
        <taxon>Actinomycetes</taxon>
        <taxon>Micromonosporales</taxon>
        <taxon>Micromonosporaceae</taxon>
        <taxon>Couchioplanes</taxon>
    </lineage>
</organism>
<feature type="domain" description="Aerobactin siderophore biosynthesis IucA/IucC-like C-terminal" evidence="4">
    <location>
        <begin position="370"/>
        <end position="526"/>
    </location>
</feature>
<sequence>MTPSVADRRLVVGAADAGASLAVHAPHLLGPFAAALPVAADVVGRRLRSALVREGLLTAAPGDEMHAFRRVEYAHAGADDPVDLLPTGLPGNAAGFAAELRNAVVNLAIALARQAPTAGAGDPDEQAVAAERLAVAGHNLHPCGRTRLGWEPTDVLAHDLEAGRTRIGFLAVRDDAHLGDDLGAALRAAYPGLAPVPAGYRLQPVHAWQRDTVVPARHRDLLAGGAVRILDDELDAIPTAALRTLLLPAAADGHRRYLKLSLDIQVTSTRRGISVASTRNGPAVSALLHRLVADDPDADRLLLMAETAGAAVPAADRDMSAILRDGLTGRLQPGEQAVAGGALPVLAAGLVAAYAATTGRRDDARAAAGFLDAYARLLLPPLLRLTLRGVALEAHLQNCLPTFVGGVPHRLAVRDFAGLRLHPGRLAAAGHEVPLWPGSVVGTRDEAVLRAKIGYTAFQAHLGELVLRLGESHGLPEDAAWRIVRGVVDETYETTGDAGRADHAAFTAPLVPHKALVRMRLAGAGDEYLPVENPLHAGS</sequence>
<gene>
    <name evidence="5" type="ORF">BG844_04255</name>
</gene>
<dbReference type="InterPro" id="IPR037455">
    <property type="entry name" value="LucA/IucC-like"/>
</dbReference>
<dbReference type="GO" id="GO:0019290">
    <property type="term" value="P:siderophore biosynthetic process"/>
    <property type="evidence" value="ECO:0007669"/>
    <property type="project" value="InterPro"/>
</dbReference>
<protein>
    <submittedName>
        <fullName evidence="5">RhbF-like rhizobactin siderophore biosynthesis protein</fullName>
    </submittedName>
</protein>
<evidence type="ECO:0000256" key="2">
    <source>
        <dbReference type="ARBA" id="ARBA00007832"/>
    </source>
</evidence>
<comment type="caution">
    <text evidence="5">The sequence shown here is derived from an EMBL/GenBank/DDBJ whole genome shotgun (WGS) entry which is preliminary data.</text>
</comment>
<dbReference type="PANTHER" id="PTHR34384:SF5">
    <property type="entry name" value="L-2,3-DIAMINOPROPANOATE--CITRATE LIGASE"/>
    <property type="match status" value="1"/>
</dbReference>
<evidence type="ECO:0000256" key="1">
    <source>
        <dbReference type="ARBA" id="ARBA00004924"/>
    </source>
</evidence>
<evidence type="ECO:0000313" key="6">
    <source>
        <dbReference type="Proteomes" id="UP000182486"/>
    </source>
</evidence>
<keyword evidence="6" id="KW-1185">Reference proteome</keyword>
<comment type="pathway">
    <text evidence="1">Siderophore biosynthesis.</text>
</comment>
<evidence type="ECO:0000259" key="3">
    <source>
        <dbReference type="Pfam" id="PF04183"/>
    </source>
</evidence>
<evidence type="ECO:0000259" key="4">
    <source>
        <dbReference type="Pfam" id="PF06276"/>
    </source>
</evidence>
<dbReference type="InterPro" id="IPR022770">
    <property type="entry name" value="IucA/IucC-like_C"/>
</dbReference>
<dbReference type="AlphaFoldDB" id="A0A1K0H175"/>
<dbReference type="Pfam" id="PF04183">
    <property type="entry name" value="IucA_IucC"/>
    <property type="match status" value="1"/>
</dbReference>